<feature type="non-terminal residue" evidence="2">
    <location>
        <position position="1"/>
    </location>
</feature>
<feature type="compositionally biased region" description="Basic and acidic residues" evidence="1">
    <location>
        <begin position="1"/>
        <end position="10"/>
    </location>
</feature>
<protein>
    <submittedName>
        <fullName evidence="2">35763_t:CDS:1</fullName>
    </submittedName>
</protein>
<evidence type="ECO:0000313" key="3">
    <source>
        <dbReference type="Proteomes" id="UP000789901"/>
    </source>
</evidence>
<evidence type="ECO:0000256" key="1">
    <source>
        <dbReference type="SAM" id="MobiDB-lite"/>
    </source>
</evidence>
<evidence type="ECO:0000313" key="2">
    <source>
        <dbReference type="EMBL" id="CAG8837968.1"/>
    </source>
</evidence>
<dbReference type="EMBL" id="CAJVQB010056997">
    <property type="protein sequence ID" value="CAG8837968.1"/>
    <property type="molecule type" value="Genomic_DNA"/>
</dbReference>
<organism evidence="2 3">
    <name type="scientific">Gigaspora margarita</name>
    <dbReference type="NCBI Taxonomy" id="4874"/>
    <lineage>
        <taxon>Eukaryota</taxon>
        <taxon>Fungi</taxon>
        <taxon>Fungi incertae sedis</taxon>
        <taxon>Mucoromycota</taxon>
        <taxon>Glomeromycotina</taxon>
        <taxon>Glomeromycetes</taxon>
        <taxon>Diversisporales</taxon>
        <taxon>Gigasporaceae</taxon>
        <taxon>Gigaspora</taxon>
    </lineage>
</organism>
<gene>
    <name evidence="2" type="ORF">GMARGA_LOCUS33748</name>
</gene>
<feature type="compositionally biased region" description="Acidic residues" evidence="1">
    <location>
        <begin position="11"/>
        <end position="24"/>
    </location>
</feature>
<name>A0ABN7WQA0_GIGMA</name>
<feature type="region of interest" description="Disordered" evidence="1">
    <location>
        <begin position="1"/>
        <end position="40"/>
    </location>
</feature>
<keyword evidence="3" id="KW-1185">Reference proteome</keyword>
<accession>A0ABN7WQA0</accession>
<dbReference type="Proteomes" id="UP000789901">
    <property type="component" value="Unassembled WGS sequence"/>
</dbReference>
<comment type="caution">
    <text evidence="2">The sequence shown here is derived from an EMBL/GenBank/DDBJ whole genome shotgun (WGS) entry which is preliminary data.</text>
</comment>
<reference evidence="2 3" key="1">
    <citation type="submission" date="2021-06" db="EMBL/GenBank/DDBJ databases">
        <authorList>
            <person name="Kallberg Y."/>
            <person name="Tangrot J."/>
            <person name="Rosling A."/>
        </authorList>
    </citation>
    <scope>NUCLEOTIDE SEQUENCE [LARGE SCALE GENOMIC DNA]</scope>
    <source>
        <strain evidence="2 3">120-4 pot B 10/14</strain>
    </source>
</reference>
<sequence>KDDSNDKETLDDFTDERNEIDDSNNVEPERMTPTIKHQKE</sequence>
<proteinExistence type="predicted"/>